<organism evidence="2 3">
    <name type="scientific">Epichloe bromicola</name>
    <dbReference type="NCBI Taxonomy" id="79588"/>
    <lineage>
        <taxon>Eukaryota</taxon>
        <taxon>Fungi</taxon>
        <taxon>Dikarya</taxon>
        <taxon>Ascomycota</taxon>
        <taxon>Pezizomycotina</taxon>
        <taxon>Sordariomycetes</taxon>
        <taxon>Hypocreomycetidae</taxon>
        <taxon>Hypocreales</taxon>
        <taxon>Clavicipitaceae</taxon>
        <taxon>Epichloe</taxon>
    </lineage>
</organism>
<dbReference type="Pfam" id="PF04681">
    <property type="entry name" value="Bys1"/>
    <property type="match status" value="1"/>
</dbReference>
<keyword evidence="1" id="KW-0732">Signal</keyword>
<dbReference type="Proteomes" id="UP001562357">
    <property type="component" value="Unassembled WGS sequence"/>
</dbReference>
<proteinExistence type="predicted"/>
<evidence type="ECO:0000313" key="2">
    <source>
        <dbReference type="EMBL" id="GAB0133790.1"/>
    </source>
</evidence>
<comment type="caution">
    <text evidence="2">The sequence shown here is derived from an EMBL/GenBank/DDBJ whole genome shotgun (WGS) entry which is preliminary data.</text>
</comment>
<protein>
    <submittedName>
        <fullName evidence="2">Uncharacterized protein</fullName>
    </submittedName>
</protein>
<feature type="chain" id="PRO_5046697742" evidence="1">
    <location>
        <begin position="18"/>
        <end position="108"/>
    </location>
</feature>
<reference evidence="3" key="1">
    <citation type="submission" date="2024-06" db="EMBL/GenBank/DDBJ databases">
        <title>Draft Genome Sequences of Epichloe bromicola Strains Isolated from Elymus ciliaris.</title>
        <authorList>
            <consortium name="Epichloe bromicola genome sequencing consortium"/>
            <person name="Miura A."/>
            <person name="Imano S."/>
            <person name="Ashida A."/>
            <person name="Sato I."/>
            <person name="Chiba S."/>
            <person name="Tanaka A."/>
            <person name="Camagna M."/>
            <person name="Takemoto D."/>
        </authorList>
    </citation>
    <scope>NUCLEOTIDE SEQUENCE [LARGE SCALE GENOMIC DNA]</scope>
    <source>
        <strain evidence="3">DP</strain>
    </source>
</reference>
<feature type="signal peptide" evidence="1">
    <location>
        <begin position="1"/>
        <end position="17"/>
    </location>
</feature>
<evidence type="ECO:0000256" key="1">
    <source>
        <dbReference type="SAM" id="SignalP"/>
    </source>
</evidence>
<sequence length="108" mass="12105">MKTFITAFAALLGYTSAQNFLIINNCSTPVYFQPILSNGDASGPLDTVQSGQSWSEAYRRPDGSTVKIGTNETLDEHLSIRYQFGPSDHGEYIWCEPPLKNWFMSESF</sequence>
<dbReference type="EMBL" id="BAAFGZ010000056">
    <property type="protein sequence ID" value="GAB0133790.1"/>
    <property type="molecule type" value="Genomic_DNA"/>
</dbReference>
<gene>
    <name evidence="2" type="primary">g2186</name>
    <name evidence="2" type="ORF">EsDP_00002186</name>
</gene>
<accession>A0ABQ0CK29</accession>
<keyword evidence="3" id="KW-1185">Reference proteome</keyword>
<evidence type="ECO:0000313" key="3">
    <source>
        <dbReference type="Proteomes" id="UP001562357"/>
    </source>
</evidence>
<dbReference type="InterPro" id="IPR006771">
    <property type="entry name" value="CetA-like"/>
</dbReference>
<name>A0ABQ0CK29_9HYPO</name>